<dbReference type="PANTHER" id="PTHR30036">
    <property type="entry name" value="D-XYLOSE-BINDING PERIPLASMIC PROTEIN"/>
    <property type="match status" value="1"/>
</dbReference>
<dbReference type="SUPFAM" id="SSF53822">
    <property type="entry name" value="Periplasmic binding protein-like I"/>
    <property type="match status" value="1"/>
</dbReference>
<gene>
    <name evidence="6" type="ORF">FHX46_004818</name>
</gene>
<evidence type="ECO:0000313" key="7">
    <source>
        <dbReference type="Proteomes" id="UP000754495"/>
    </source>
</evidence>
<comment type="caution">
    <text evidence="6">The sequence shown here is derived from an EMBL/GenBank/DDBJ whole genome shotgun (WGS) entry which is preliminary data.</text>
</comment>
<keyword evidence="7" id="KW-1185">Reference proteome</keyword>
<dbReference type="Gene3D" id="3.40.50.2300">
    <property type="match status" value="2"/>
</dbReference>
<keyword evidence="6" id="KW-0762">Sugar transport</keyword>
<dbReference type="InterPro" id="IPR028082">
    <property type="entry name" value="Peripla_BP_I"/>
</dbReference>
<dbReference type="InterPro" id="IPR050555">
    <property type="entry name" value="Bact_Solute-Bind_Prot2"/>
</dbReference>
<evidence type="ECO:0000256" key="3">
    <source>
        <dbReference type="SAM" id="MobiDB-lite"/>
    </source>
</evidence>
<feature type="chain" id="PRO_5046167858" evidence="4">
    <location>
        <begin position="24"/>
        <end position="325"/>
    </location>
</feature>
<dbReference type="EMBL" id="JAANOU010000001">
    <property type="protein sequence ID" value="NIH82288.1"/>
    <property type="molecule type" value="Genomic_DNA"/>
</dbReference>
<protein>
    <submittedName>
        <fullName evidence="6">Simple sugar transport system substrate-binding protein</fullName>
    </submittedName>
</protein>
<name>A0ABX0T0M9_9PSEU</name>
<comment type="subcellular location">
    <subcellularLocation>
        <location evidence="1">Cell envelope</location>
    </subcellularLocation>
</comment>
<proteinExistence type="inferred from homology"/>
<dbReference type="RefSeq" id="WP_167119277.1">
    <property type="nucleotide sequence ID" value="NZ_JAANOU010000001.1"/>
</dbReference>
<feature type="region of interest" description="Disordered" evidence="3">
    <location>
        <begin position="298"/>
        <end position="325"/>
    </location>
</feature>
<evidence type="ECO:0000256" key="2">
    <source>
        <dbReference type="ARBA" id="ARBA00007639"/>
    </source>
</evidence>
<dbReference type="PANTHER" id="PTHR30036:SF7">
    <property type="entry name" value="ABC TRANSPORTER PERIPLASMIC-BINDING PROTEIN YPHF"/>
    <property type="match status" value="1"/>
</dbReference>
<reference evidence="6 7" key="1">
    <citation type="submission" date="2020-03" db="EMBL/GenBank/DDBJ databases">
        <title>Sequencing the genomes of 1000 actinobacteria strains.</title>
        <authorList>
            <person name="Klenk H.-P."/>
        </authorList>
    </citation>
    <scope>NUCLEOTIDE SEQUENCE [LARGE SCALE GENOMIC DNA]</scope>
    <source>
        <strain evidence="6 7">DSM 45668</strain>
    </source>
</reference>
<organism evidence="6 7">
    <name type="scientific">Amycolatopsis viridis</name>
    <dbReference type="NCBI Taxonomy" id="185678"/>
    <lineage>
        <taxon>Bacteria</taxon>
        <taxon>Bacillati</taxon>
        <taxon>Actinomycetota</taxon>
        <taxon>Actinomycetes</taxon>
        <taxon>Pseudonocardiales</taxon>
        <taxon>Pseudonocardiaceae</taxon>
        <taxon>Amycolatopsis</taxon>
    </lineage>
</organism>
<dbReference type="PROSITE" id="PS51257">
    <property type="entry name" value="PROKAR_LIPOPROTEIN"/>
    <property type="match status" value="1"/>
</dbReference>
<dbReference type="Proteomes" id="UP000754495">
    <property type="component" value="Unassembled WGS sequence"/>
</dbReference>
<accession>A0ABX0T0M9</accession>
<comment type="similarity">
    <text evidence="2">Belongs to the bacterial solute-binding protein 2 family.</text>
</comment>
<dbReference type="Pfam" id="PF13407">
    <property type="entry name" value="Peripla_BP_4"/>
    <property type="match status" value="1"/>
</dbReference>
<evidence type="ECO:0000313" key="6">
    <source>
        <dbReference type="EMBL" id="NIH82288.1"/>
    </source>
</evidence>
<evidence type="ECO:0000256" key="1">
    <source>
        <dbReference type="ARBA" id="ARBA00004196"/>
    </source>
</evidence>
<evidence type="ECO:0000256" key="4">
    <source>
        <dbReference type="SAM" id="SignalP"/>
    </source>
</evidence>
<dbReference type="InterPro" id="IPR025997">
    <property type="entry name" value="SBP_2_dom"/>
</dbReference>
<keyword evidence="4" id="KW-0732">Signal</keyword>
<evidence type="ECO:0000259" key="5">
    <source>
        <dbReference type="Pfam" id="PF13407"/>
    </source>
</evidence>
<keyword evidence="6" id="KW-0813">Transport</keyword>
<sequence>MSRTAHTLAATLLTLTAITTACAPGTADHSRLKIGVVELFSNPFFAEARAGMEKAAAEGDADLVINNANADSAKEAGFVTTYLTQKVDAIVLSAVSPTGSLATLHRIKAAHVPVVCYDTCVNPPDDQQLVDAFVTSDNRGLGATTGRQAATYIRDELSGSAKAIMLTCEEFDVCKQRRTGLDAELAAVHVDLLAEQEGYQVDKATPIANSMLAAHPDAQVIIAENEDAILAAATAVKARGLTGKVAIFGIDIDPQVALLITQPATDVKWTTGQSPFDMGYQAVQAAIARAHGRPAGDFYHHTPSPTFSSADPASARNYLDSHHTN</sequence>
<feature type="signal peptide" evidence="4">
    <location>
        <begin position="1"/>
        <end position="23"/>
    </location>
</feature>
<feature type="domain" description="Periplasmic binding protein" evidence="5">
    <location>
        <begin position="37"/>
        <end position="292"/>
    </location>
</feature>